<keyword evidence="2" id="KW-1185">Reference proteome</keyword>
<dbReference type="EMBL" id="JAWDJW010011432">
    <property type="protein sequence ID" value="KAK3044808.1"/>
    <property type="molecule type" value="Genomic_DNA"/>
</dbReference>
<evidence type="ECO:0000313" key="1">
    <source>
        <dbReference type="EMBL" id="KAK3044808.1"/>
    </source>
</evidence>
<feature type="non-terminal residue" evidence="1">
    <location>
        <position position="329"/>
    </location>
</feature>
<dbReference type="Proteomes" id="UP001186974">
    <property type="component" value="Unassembled WGS sequence"/>
</dbReference>
<accession>A0ACC3CUW7</accession>
<evidence type="ECO:0000313" key="2">
    <source>
        <dbReference type="Proteomes" id="UP001186974"/>
    </source>
</evidence>
<proteinExistence type="predicted"/>
<name>A0ACC3CUW7_9PEZI</name>
<gene>
    <name evidence="1" type="ORF">LTS18_000306</name>
</gene>
<comment type="caution">
    <text evidence="1">The sequence shown here is derived from an EMBL/GenBank/DDBJ whole genome shotgun (WGS) entry which is preliminary data.</text>
</comment>
<protein>
    <submittedName>
        <fullName evidence="1">Uncharacterized protein</fullName>
    </submittedName>
</protein>
<sequence>MIEVEADDDSSDSDDLMTTAHPGHAPFNSSLLKLQMQWCCLEPIFSGGGGIAFLGPGLGGKGADKIRAAPLPKNKDYGDPEFMLHQVMTSADALSDVKSEKLYEQVFRETVDVLQYLKADSIELQANTCPRSLCQDCYHKAGWRVSCRACNKPLCKEHDFRGLKVRKCGYRDLNVEREYVRSHPSPSKLEIPAFRQPQSRSQSRALSPMPSESFSRSSSALSSQPQSQASSSSGQHVIDPDYTLSPASTLNSTEMTASVSNLSSISSLTTFASAFGPVSPRPRSLSESGPHLRPSYAMWSTTPVPAIEQQQPQQQRVSSRPLPPAPLLP</sequence>
<reference evidence="1" key="1">
    <citation type="submission" date="2024-09" db="EMBL/GenBank/DDBJ databases">
        <title>Black Yeasts Isolated from many extreme environments.</title>
        <authorList>
            <person name="Coleine C."/>
            <person name="Stajich J.E."/>
            <person name="Selbmann L."/>
        </authorList>
    </citation>
    <scope>NUCLEOTIDE SEQUENCE</scope>
    <source>
        <strain evidence="1">CCFEE 5737</strain>
    </source>
</reference>
<organism evidence="1 2">
    <name type="scientific">Coniosporium uncinatum</name>
    <dbReference type="NCBI Taxonomy" id="93489"/>
    <lineage>
        <taxon>Eukaryota</taxon>
        <taxon>Fungi</taxon>
        <taxon>Dikarya</taxon>
        <taxon>Ascomycota</taxon>
        <taxon>Pezizomycotina</taxon>
        <taxon>Dothideomycetes</taxon>
        <taxon>Dothideomycetes incertae sedis</taxon>
        <taxon>Coniosporium</taxon>
    </lineage>
</organism>